<protein>
    <submittedName>
        <fullName evidence="7">Peptide ABC transporter</fullName>
    </submittedName>
</protein>
<dbReference type="OrthoDB" id="9803988at2"/>
<feature type="domain" description="Solute-binding protein family 5" evidence="6">
    <location>
        <begin position="97"/>
        <end position="448"/>
    </location>
</feature>
<evidence type="ECO:0000256" key="2">
    <source>
        <dbReference type="ARBA" id="ARBA00005695"/>
    </source>
</evidence>
<dbReference type="Gene3D" id="3.40.190.10">
    <property type="entry name" value="Periplasmic binding protein-like II"/>
    <property type="match status" value="1"/>
</dbReference>
<dbReference type="SUPFAM" id="SSF53850">
    <property type="entry name" value="Periplasmic binding protein-like II"/>
    <property type="match status" value="1"/>
</dbReference>
<dbReference type="Pfam" id="PF00496">
    <property type="entry name" value="SBP_bac_5"/>
    <property type="match status" value="1"/>
</dbReference>
<evidence type="ECO:0000256" key="3">
    <source>
        <dbReference type="ARBA" id="ARBA00022448"/>
    </source>
</evidence>
<evidence type="ECO:0000256" key="5">
    <source>
        <dbReference type="SAM" id="SignalP"/>
    </source>
</evidence>
<dbReference type="Proteomes" id="UP000019486">
    <property type="component" value="Unassembled WGS sequence"/>
</dbReference>
<proteinExistence type="inferred from homology"/>
<dbReference type="CDD" id="cd08513">
    <property type="entry name" value="PBP2_thermophilic_Hb8_like"/>
    <property type="match status" value="1"/>
</dbReference>
<dbReference type="Gene3D" id="3.90.76.10">
    <property type="entry name" value="Dipeptide-binding Protein, Domain 1"/>
    <property type="match status" value="1"/>
</dbReference>
<evidence type="ECO:0000256" key="1">
    <source>
        <dbReference type="ARBA" id="ARBA00004418"/>
    </source>
</evidence>
<name>W9GYA1_9PROT</name>
<reference evidence="7 8" key="1">
    <citation type="submission" date="2013-08" db="EMBL/GenBank/DDBJ databases">
        <title>The genome sequence of Skermanella stibiiresistens.</title>
        <authorList>
            <person name="Zhu W."/>
            <person name="Wang G."/>
        </authorList>
    </citation>
    <scope>NUCLEOTIDE SEQUENCE [LARGE SCALE GENOMIC DNA]</scope>
    <source>
        <strain evidence="7 8">SB22</strain>
    </source>
</reference>
<feature type="chain" id="PRO_5004924798" evidence="5">
    <location>
        <begin position="19"/>
        <end position="551"/>
    </location>
</feature>
<evidence type="ECO:0000313" key="7">
    <source>
        <dbReference type="EMBL" id="EWY36458.1"/>
    </source>
</evidence>
<dbReference type="PANTHER" id="PTHR30290:SF9">
    <property type="entry name" value="OLIGOPEPTIDE-BINDING PROTEIN APPA"/>
    <property type="match status" value="1"/>
</dbReference>
<keyword evidence="8" id="KW-1185">Reference proteome</keyword>
<dbReference type="STRING" id="1385369.N825_26855"/>
<dbReference type="PATRIC" id="fig|1385369.3.peg.6538"/>
<dbReference type="RefSeq" id="WP_037460675.1">
    <property type="nucleotide sequence ID" value="NZ_AVFL01000043.1"/>
</dbReference>
<dbReference type="PIRSF" id="PIRSF002741">
    <property type="entry name" value="MppA"/>
    <property type="match status" value="1"/>
</dbReference>
<gene>
    <name evidence="7" type="ORF">N825_26855</name>
</gene>
<dbReference type="GO" id="GO:0015833">
    <property type="term" value="P:peptide transport"/>
    <property type="evidence" value="ECO:0007669"/>
    <property type="project" value="TreeGrafter"/>
</dbReference>
<accession>W9GYA1</accession>
<dbReference type="AlphaFoldDB" id="W9GYA1"/>
<sequence>MGAVAAVLMGMTSAGAGAATAKDELVIGAVQFPGTFHPSIDAMATKGYILGMARRPFTTFDQDWKLICLLCTELPSLEKGTAVEVTRSDGTRAIDATFTIQPGATWGDGKPVTTRDVLFTWEVGRHPLSGVTNAQLFSKDIVGITAVDDKTFVVHWDKFRCGYDAINDLLVLPEHLERPVFETDPGQYRNRTLYDTDRTNPGLYFGPYRITRVEAGAYVVLEPNPTWWGEQPGFKRIVVRTVENTAAMEANLLSGEIDYVAGEVGLSIEQALAFEKRHGQRYNVVYKPGLFYEHIDLNLDNPILADVRVRRALLTAVDREAISRQLFGGKQSVAHTGVNPLDRFYSDDFTKYPFNQQAAVKLLEEAGWTELRDGIRQDASGRRLSLEFQSTAGNRTRELVQQVLQAQWRKIGVDVRINNQPARVLFGETMRERKFPAMAMFAWLSSPENIPRTILHSSMIPAADNGFSGQNYNGFRDAEADRIIDDLEVTCADDQAKPLWTRLQQIYAEKLPALPLYFRSDSYIMPPWLEGVRPTGHQYPSTLWVEQWRSK</sequence>
<dbReference type="GO" id="GO:1904680">
    <property type="term" value="F:peptide transmembrane transporter activity"/>
    <property type="evidence" value="ECO:0007669"/>
    <property type="project" value="TreeGrafter"/>
</dbReference>
<keyword evidence="4 5" id="KW-0732">Signal</keyword>
<dbReference type="InterPro" id="IPR030678">
    <property type="entry name" value="Peptide/Ni-bd"/>
</dbReference>
<comment type="caution">
    <text evidence="7">The sequence shown here is derived from an EMBL/GenBank/DDBJ whole genome shotgun (WGS) entry which is preliminary data.</text>
</comment>
<dbReference type="EMBL" id="AVFL01000043">
    <property type="protein sequence ID" value="EWY36458.1"/>
    <property type="molecule type" value="Genomic_DNA"/>
</dbReference>
<dbReference type="GO" id="GO:0043190">
    <property type="term" value="C:ATP-binding cassette (ABC) transporter complex"/>
    <property type="evidence" value="ECO:0007669"/>
    <property type="project" value="InterPro"/>
</dbReference>
<dbReference type="InterPro" id="IPR039424">
    <property type="entry name" value="SBP_5"/>
</dbReference>
<comment type="subcellular location">
    <subcellularLocation>
        <location evidence="1">Periplasm</location>
    </subcellularLocation>
</comment>
<dbReference type="Gene3D" id="3.10.105.10">
    <property type="entry name" value="Dipeptide-binding Protein, Domain 3"/>
    <property type="match status" value="1"/>
</dbReference>
<organism evidence="7 8">
    <name type="scientific">Skermanella stibiiresistens SB22</name>
    <dbReference type="NCBI Taxonomy" id="1385369"/>
    <lineage>
        <taxon>Bacteria</taxon>
        <taxon>Pseudomonadati</taxon>
        <taxon>Pseudomonadota</taxon>
        <taxon>Alphaproteobacteria</taxon>
        <taxon>Rhodospirillales</taxon>
        <taxon>Azospirillaceae</taxon>
        <taxon>Skermanella</taxon>
    </lineage>
</organism>
<dbReference type="InterPro" id="IPR000914">
    <property type="entry name" value="SBP_5_dom"/>
</dbReference>
<evidence type="ECO:0000313" key="8">
    <source>
        <dbReference type="Proteomes" id="UP000019486"/>
    </source>
</evidence>
<comment type="similarity">
    <text evidence="2">Belongs to the bacterial solute-binding protein 5 family.</text>
</comment>
<evidence type="ECO:0000256" key="4">
    <source>
        <dbReference type="ARBA" id="ARBA00022729"/>
    </source>
</evidence>
<feature type="signal peptide" evidence="5">
    <location>
        <begin position="1"/>
        <end position="18"/>
    </location>
</feature>
<dbReference type="PANTHER" id="PTHR30290">
    <property type="entry name" value="PERIPLASMIC BINDING COMPONENT OF ABC TRANSPORTER"/>
    <property type="match status" value="1"/>
</dbReference>
<dbReference type="GO" id="GO:0030288">
    <property type="term" value="C:outer membrane-bounded periplasmic space"/>
    <property type="evidence" value="ECO:0007669"/>
    <property type="project" value="UniProtKB-ARBA"/>
</dbReference>
<keyword evidence="3" id="KW-0813">Transport</keyword>
<evidence type="ECO:0000259" key="6">
    <source>
        <dbReference type="Pfam" id="PF00496"/>
    </source>
</evidence>